<dbReference type="Proteomes" id="UP000626844">
    <property type="component" value="Unassembled WGS sequence"/>
</dbReference>
<protein>
    <submittedName>
        <fullName evidence="1">Uncharacterized protein</fullName>
    </submittedName>
</protein>
<proteinExistence type="predicted"/>
<accession>A0A926RWD0</accession>
<sequence>MEQKLLSEMKSLVFDYADDEVSKVEFVYIMLEHISSLQIEIESKEKIKSTLKESNVLMRERPIVAGEDAERFLERVKENDEKLKKRNEHLRKSIETYKKIERKGD</sequence>
<dbReference type="AlphaFoldDB" id="A0A926RWD0"/>
<dbReference type="RefSeq" id="WP_191155322.1">
    <property type="nucleotide sequence ID" value="NZ_JACXAI010000002.1"/>
</dbReference>
<dbReference type="EMBL" id="JACXAI010000002">
    <property type="protein sequence ID" value="MBD1379052.1"/>
    <property type="molecule type" value="Genomic_DNA"/>
</dbReference>
<evidence type="ECO:0000313" key="2">
    <source>
        <dbReference type="Proteomes" id="UP000626844"/>
    </source>
</evidence>
<organism evidence="1 2">
    <name type="scientific">Metabacillus arenae</name>
    <dbReference type="NCBI Taxonomy" id="2771434"/>
    <lineage>
        <taxon>Bacteria</taxon>
        <taxon>Bacillati</taxon>
        <taxon>Bacillota</taxon>
        <taxon>Bacilli</taxon>
        <taxon>Bacillales</taxon>
        <taxon>Bacillaceae</taxon>
        <taxon>Metabacillus</taxon>
    </lineage>
</organism>
<evidence type="ECO:0000313" key="1">
    <source>
        <dbReference type="EMBL" id="MBD1379052.1"/>
    </source>
</evidence>
<comment type="caution">
    <text evidence="1">The sequence shown here is derived from an EMBL/GenBank/DDBJ whole genome shotgun (WGS) entry which is preliminary data.</text>
</comment>
<gene>
    <name evidence="1" type="ORF">IC621_02310</name>
</gene>
<reference evidence="1" key="1">
    <citation type="submission" date="2020-09" db="EMBL/GenBank/DDBJ databases">
        <title>A novel bacterium of genus Bacillus, isolated from South China Sea.</title>
        <authorList>
            <person name="Huang H."/>
            <person name="Mo K."/>
            <person name="Hu Y."/>
        </authorList>
    </citation>
    <scope>NUCLEOTIDE SEQUENCE</scope>
    <source>
        <strain evidence="1">IB182487</strain>
    </source>
</reference>
<name>A0A926RWD0_9BACI</name>
<keyword evidence="2" id="KW-1185">Reference proteome</keyword>